<keyword evidence="1" id="KW-0805">Transcription regulation</keyword>
<dbReference type="SUPFAM" id="SSF48498">
    <property type="entry name" value="Tetracyclin repressor-like, C-terminal domain"/>
    <property type="match status" value="1"/>
</dbReference>
<dbReference type="InterPro" id="IPR001647">
    <property type="entry name" value="HTH_TetR"/>
</dbReference>
<dbReference type="InterPro" id="IPR039536">
    <property type="entry name" value="TetR_C_Proteobacteria"/>
</dbReference>
<evidence type="ECO:0000313" key="7">
    <source>
        <dbReference type="EMBL" id="OAF09906.1"/>
    </source>
</evidence>
<dbReference type="GO" id="GO:0000976">
    <property type="term" value="F:transcription cis-regulatory region binding"/>
    <property type="evidence" value="ECO:0007669"/>
    <property type="project" value="TreeGrafter"/>
</dbReference>
<dbReference type="RefSeq" id="WP_063700107.1">
    <property type="nucleotide sequence ID" value="NZ_LUUB01000054.1"/>
</dbReference>
<dbReference type="FunFam" id="1.10.10.60:FF:000141">
    <property type="entry name" value="TetR family transcriptional regulator"/>
    <property type="match status" value="1"/>
</dbReference>
<dbReference type="PANTHER" id="PTHR30055">
    <property type="entry name" value="HTH-TYPE TRANSCRIPTIONAL REGULATOR RUTR"/>
    <property type="match status" value="1"/>
</dbReference>
<keyword evidence="8" id="KW-1185">Reference proteome</keyword>
<proteinExistence type="predicted"/>
<reference evidence="7 8" key="1">
    <citation type="submission" date="2016-03" db="EMBL/GenBank/DDBJ databases">
        <title>Draft Genome Sequence of the Strain BR 10245 (Bradyrhizobium sp.) isolated from nodules of Centrolobium paraense.</title>
        <authorList>
            <person name="Simoes-Araujo J.L.Sr."/>
            <person name="Barauna A.C."/>
            <person name="Silva K."/>
            <person name="Zilli J.E."/>
        </authorList>
    </citation>
    <scope>NUCLEOTIDE SEQUENCE [LARGE SCALE GENOMIC DNA]</scope>
    <source>
        <strain evidence="7 8">BR 10245</strain>
    </source>
</reference>
<sequence length="223" mass="24602">MATPSAGASKESENQGRSARKRRAIIDAATEIFLQKGYLATNMDEIAALAAVSKQTVYKNFPGKEALFVEIVSSVSTRAGDKVHNEMPDIAKGEDLPEYLERYAYRQLTVVLTPRVMQLRRLVIGEVGRFPELAKTLFDDGPRRAMAAIASLFERLADRGLLAIDDPAVAASQFNWLIMAEPLNRAMLLGDEAIPKPAELRRHAAAGVRTFLASYGKARTRKR</sequence>
<evidence type="ECO:0000313" key="8">
    <source>
        <dbReference type="Proteomes" id="UP000076959"/>
    </source>
</evidence>
<dbReference type="InterPro" id="IPR009057">
    <property type="entry name" value="Homeodomain-like_sf"/>
</dbReference>
<evidence type="ECO:0000256" key="4">
    <source>
        <dbReference type="PROSITE-ProRule" id="PRU00335"/>
    </source>
</evidence>
<evidence type="ECO:0000259" key="6">
    <source>
        <dbReference type="PROSITE" id="PS50977"/>
    </source>
</evidence>
<keyword evidence="3" id="KW-0804">Transcription</keyword>
<accession>A0A176YTC8</accession>
<dbReference type="InterPro" id="IPR050109">
    <property type="entry name" value="HTH-type_TetR-like_transc_reg"/>
</dbReference>
<dbReference type="Pfam" id="PF14246">
    <property type="entry name" value="TetR_C_7"/>
    <property type="match status" value="1"/>
</dbReference>
<feature type="DNA-binding region" description="H-T-H motif" evidence="4">
    <location>
        <begin position="42"/>
        <end position="61"/>
    </location>
</feature>
<dbReference type="GO" id="GO:0003700">
    <property type="term" value="F:DNA-binding transcription factor activity"/>
    <property type="evidence" value="ECO:0007669"/>
    <property type="project" value="TreeGrafter"/>
</dbReference>
<protein>
    <submittedName>
        <fullName evidence="7">TetR family transcriptional regulator</fullName>
    </submittedName>
</protein>
<dbReference type="AlphaFoldDB" id="A0A176YTC8"/>
<name>A0A176YTC8_9BRAD</name>
<organism evidence="7 8">
    <name type="scientific">Bradyrhizobium centrolobii</name>
    <dbReference type="NCBI Taxonomy" id="1505087"/>
    <lineage>
        <taxon>Bacteria</taxon>
        <taxon>Pseudomonadati</taxon>
        <taxon>Pseudomonadota</taxon>
        <taxon>Alphaproteobacteria</taxon>
        <taxon>Hyphomicrobiales</taxon>
        <taxon>Nitrobacteraceae</taxon>
        <taxon>Bradyrhizobium</taxon>
    </lineage>
</organism>
<comment type="caution">
    <text evidence="7">The sequence shown here is derived from an EMBL/GenBank/DDBJ whole genome shotgun (WGS) entry which is preliminary data.</text>
</comment>
<dbReference type="SUPFAM" id="SSF46689">
    <property type="entry name" value="Homeodomain-like"/>
    <property type="match status" value="1"/>
</dbReference>
<dbReference type="STRING" id="1505087.AYJ54_11940"/>
<dbReference type="PRINTS" id="PR00455">
    <property type="entry name" value="HTHTETR"/>
</dbReference>
<feature type="region of interest" description="Disordered" evidence="5">
    <location>
        <begin position="1"/>
        <end position="20"/>
    </location>
</feature>
<dbReference type="PANTHER" id="PTHR30055:SF146">
    <property type="entry name" value="HTH-TYPE TRANSCRIPTIONAL DUAL REGULATOR CECR"/>
    <property type="match status" value="1"/>
</dbReference>
<dbReference type="Gene3D" id="1.10.357.10">
    <property type="entry name" value="Tetracycline Repressor, domain 2"/>
    <property type="match status" value="1"/>
</dbReference>
<evidence type="ECO:0000256" key="2">
    <source>
        <dbReference type="ARBA" id="ARBA00023125"/>
    </source>
</evidence>
<dbReference type="EMBL" id="LUUB01000054">
    <property type="protein sequence ID" value="OAF09906.1"/>
    <property type="molecule type" value="Genomic_DNA"/>
</dbReference>
<keyword evidence="2 4" id="KW-0238">DNA-binding</keyword>
<dbReference type="Proteomes" id="UP000076959">
    <property type="component" value="Unassembled WGS sequence"/>
</dbReference>
<evidence type="ECO:0000256" key="3">
    <source>
        <dbReference type="ARBA" id="ARBA00023163"/>
    </source>
</evidence>
<dbReference type="InterPro" id="IPR036271">
    <property type="entry name" value="Tet_transcr_reg_TetR-rel_C_sf"/>
</dbReference>
<feature type="domain" description="HTH tetR-type" evidence="6">
    <location>
        <begin position="19"/>
        <end position="79"/>
    </location>
</feature>
<dbReference type="Pfam" id="PF00440">
    <property type="entry name" value="TetR_N"/>
    <property type="match status" value="1"/>
</dbReference>
<dbReference type="PROSITE" id="PS50977">
    <property type="entry name" value="HTH_TETR_2"/>
    <property type="match status" value="1"/>
</dbReference>
<evidence type="ECO:0000256" key="5">
    <source>
        <dbReference type="SAM" id="MobiDB-lite"/>
    </source>
</evidence>
<dbReference type="OrthoDB" id="5292901at2"/>
<evidence type="ECO:0000256" key="1">
    <source>
        <dbReference type="ARBA" id="ARBA00023015"/>
    </source>
</evidence>
<gene>
    <name evidence="7" type="ORF">AYJ54_11940</name>
</gene>